<dbReference type="InterPro" id="IPR016040">
    <property type="entry name" value="NAD(P)-bd_dom"/>
</dbReference>
<reference evidence="2 3" key="1">
    <citation type="submission" date="2018-09" db="EMBL/GenBank/DDBJ databases">
        <title>Isolation, diversity and antifungal activity of actinobacteria from wheat.</title>
        <authorList>
            <person name="Han C."/>
        </authorList>
    </citation>
    <scope>NUCLEOTIDE SEQUENCE [LARGE SCALE GENOMIC DNA]</scope>
    <source>
        <strain evidence="2 3">NEAU-YY265</strain>
    </source>
</reference>
<dbReference type="SUPFAM" id="SSF51735">
    <property type="entry name" value="NAD(P)-binding Rossmann-fold domains"/>
    <property type="match status" value="1"/>
</dbReference>
<dbReference type="Pfam" id="PF13460">
    <property type="entry name" value="NAD_binding_10"/>
    <property type="match status" value="1"/>
</dbReference>
<dbReference type="OrthoDB" id="9774199at2"/>
<name>A0A418KKL7_9ACTN</name>
<evidence type="ECO:0000259" key="1">
    <source>
        <dbReference type="Pfam" id="PF13460"/>
    </source>
</evidence>
<sequence length="259" mass="26702">MRIAVAGGTGRVGRHVVDLLEKSGHEAVPMSRSTGVDVVTGEGLAAALTGVECIVDAATGPSPDRDEAAAFFRAAVTNLQRAGEQAGVRRAVLVSIIGVDKLTTSYGAAKQEQEQAWLAGPIPVGILRADLFHEFVGPMMTWGRQGDVVHLPSMVRQPVAARSVAEVLAGLATAGESRPMVEVAGPRVENLVDLGAMLAARDGDPVKVVGVSDPDDADSVLYESGQVLPGPDAVIAGPAFAEWLERNPGGGVESGQGRS</sequence>
<dbReference type="AlphaFoldDB" id="A0A418KKL7"/>
<dbReference type="EMBL" id="QUAL01000191">
    <property type="protein sequence ID" value="RIQ17846.1"/>
    <property type="molecule type" value="Genomic_DNA"/>
</dbReference>
<accession>A0A418KKL7</accession>
<comment type="caution">
    <text evidence="2">The sequence shown here is derived from an EMBL/GenBank/DDBJ whole genome shotgun (WGS) entry which is preliminary data.</text>
</comment>
<evidence type="ECO:0000313" key="3">
    <source>
        <dbReference type="Proteomes" id="UP000284057"/>
    </source>
</evidence>
<dbReference type="InterPro" id="IPR036291">
    <property type="entry name" value="NAD(P)-bd_dom_sf"/>
</dbReference>
<protein>
    <submittedName>
        <fullName evidence="2">Epimerase</fullName>
    </submittedName>
</protein>
<organism evidence="2 3">
    <name type="scientific">Jiangella rhizosphaerae</name>
    <dbReference type="NCBI Taxonomy" id="2293569"/>
    <lineage>
        <taxon>Bacteria</taxon>
        <taxon>Bacillati</taxon>
        <taxon>Actinomycetota</taxon>
        <taxon>Actinomycetes</taxon>
        <taxon>Jiangellales</taxon>
        <taxon>Jiangellaceae</taxon>
        <taxon>Jiangella</taxon>
    </lineage>
</organism>
<keyword evidence="3" id="KW-1185">Reference proteome</keyword>
<evidence type="ECO:0000313" key="2">
    <source>
        <dbReference type="EMBL" id="RIQ17846.1"/>
    </source>
</evidence>
<feature type="domain" description="NAD(P)-binding" evidence="1">
    <location>
        <begin position="7"/>
        <end position="111"/>
    </location>
</feature>
<dbReference type="Proteomes" id="UP000284057">
    <property type="component" value="Unassembled WGS sequence"/>
</dbReference>
<dbReference type="RefSeq" id="WP_119662021.1">
    <property type="nucleotide sequence ID" value="NZ_QUAL01000191.1"/>
</dbReference>
<proteinExistence type="predicted"/>
<gene>
    <name evidence="2" type="ORF">DY240_22195</name>
</gene>
<dbReference type="Gene3D" id="3.40.50.720">
    <property type="entry name" value="NAD(P)-binding Rossmann-like Domain"/>
    <property type="match status" value="1"/>
</dbReference>